<dbReference type="GO" id="GO:0009055">
    <property type="term" value="F:electron transfer activity"/>
    <property type="evidence" value="ECO:0007669"/>
    <property type="project" value="UniProtKB-UniRule"/>
</dbReference>
<comment type="caution">
    <text evidence="6">Lacks conserved residue(s) required for the propagation of feature annotation.</text>
</comment>
<comment type="similarity">
    <text evidence="6">Belongs to the azoreductase type 1 family.</text>
</comment>
<reference evidence="8 9" key="1">
    <citation type="submission" date="2016-08" db="EMBL/GenBank/DDBJ databases">
        <title>Hymenobacter coccineus sp. nov., Hymenobacter lapidarius sp. nov. and Hymenobacter glacialis sp. nov., isolated from Antarctic soil.</title>
        <authorList>
            <person name="Sedlacek I."/>
            <person name="Kralova S."/>
            <person name="Kyrova K."/>
            <person name="Maslanova I."/>
            <person name="Stankova E."/>
            <person name="Vrbovska V."/>
            <person name="Nemec M."/>
            <person name="Bartak M."/>
            <person name="Svec P."/>
            <person name="Busse H.-J."/>
            <person name="Pantucek R."/>
        </authorList>
    </citation>
    <scope>NUCLEOTIDE SEQUENCE [LARGE SCALE GENOMIC DNA]</scope>
    <source>
        <strain evidence="8 9">CCM 8649</strain>
    </source>
</reference>
<dbReference type="GO" id="GO:0010181">
    <property type="term" value="F:FMN binding"/>
    <property type="evidence" value="ECO:0007669"/>
    <property type="project" value="UniProtKB-UniRule"/>
</dbReference>
<dbReference type="HAMAP" id="MF_01216">
    <property type="entry name" value="Azoreductase_type1"/>
    <property type="match status" value="1"/>
</dbReference>
<comment type="function">
    <text evidence="6">Quinone reductase that provides resistance to thiol-specific stress caused by electrophilic quinones.</text>
</comment>
<comment type="cofactor">
    <cofactor evidence="6">
        <name>FMN</name>
        <dbReference type="ChEBI" id="CHEBI:58210"/>
    </cofactor>
    <text evidence="6">Binds 1 FMN per subunit.</text>
</comment>
<evidence type="ECO:0000256" key="6">
    <source>
        <dbReference type="HAMAP-Rule" id="MF_01216"/>
    </source>
</evidence>
<comment type="caution">
    <text evidence="8">The sequence shown here is derived from an EMBL/GenBank/DDBJ whole genome shotgun (WGS) entry which is preliminary data.</text>
</comment>
<dbReference type="EC" id="1.6.5.-" evidence="6"/>
<evidence type="ECO:0000256" key="2">
    <source>
        <dbReference type="ARBA" id="ARBA00022643"/>
    </source>
</evidence>
<evidence type="ECO:0000256" key="4">
    <source>
        <dbReference type="ARBA" id="ARBA00023027"/>
    </source>
</evidence>
<dbReference type="GO" id="GO:0016655">
    <property type="term" value="F:oxidoreductase activity, acting on NAD(P)H, quinone or similar compound as acceptor"/>
    <property type="evidence" value="ECO:0007669"/>
    <property type="project" value="InterPro"/>
</dbReference>
<gene>
    <name evidence="6" type="primary">azoR</name>
    <name evidence="8" type="ORF">BEN49_10395</name>
</gene>
<dbReference type="AlphaFoldDB" id="A0A1G1TAP4"/>
<feature type="domain" description="Flavodoxin-like fold" evidence="7">
    <location>
        <begin position="1"/>
        <end position="194"/>
    </location>
</feature>
<proteinExistence type="inferred from homology"/>
<dbReference type="EMBL" id="MDZA01000344">
    <property type="protein sequence ID" value="OGX87940.1"/>
    <property type="molecule type" value="Genomic_DNA"/>
</dbReference>
<evidence type="ECO:0000313" key="8">
    <source>
        <dbReference type="EMBL" id="OGX87940.1"/>
    </source>
</evidence>
<dbReference type="Proteomes" id="UP000177506">
    <property type="component" value="Unassembled WGS sequence"/>
</dbReference>
<dbReference type="RefSeq" id="WP_070745544.1">
    <property type="nucleotide sequence ID" value="NZ_MDZA01000344.1"/>
</dbReference>
<organism evidence="8 9">
    <name type="scientific">Hymenobacter coccineus</name>
    <dbReference type="NCBI Taxonomy" id="1908235"/>
    <lineage>
        <taxon>Bacteria</taxon>
        <taxon>Pseudomonadati</taxon>
        <taxon>Bacteroidota</taxon>
        <taxon>Cytophagia</taxon>
        <taxon>Cytophagales</taxon>
        <taxon>Hymenobacteraceae</taxon>
        <taxon>Hymenobacter</taxon>
    </lineage>
</organism>
<keyword evidence="3 6" id="KW-0560">Oxidoreductase</keyword>
<comment type="function">
    <text evidence="6">Also exhibits azoreductase activity. Catalyzes the reductive cleavage of the azo bond in aromatic azo compounds to the corresponding amines.</text>
</comment>
<dbReference type="InterPro" id="IPR050104">
    <property type="entry name" value="FMN-dep_NADH:Q_OxRdtase_AzoR1"/>
</dbReference>
<dbReference type="Pfam" id="PF02525">
    <property type="entry name" value="Flavodoxin_2"/>
    <property type="match status" value="1"/>
</dbReference>
<dbReference type="GO" id="GO:0016652">
    <property type="term" value="F:oxidoreductase activity, acting on NAD(P)H as acceptor"/>
    <property type="evidence" value="ECO:0007669"/>
    <property type="project" value="UniProtKB-UniRule"/>
</dbReference>
<comment type="catalytic activity">
    <reaction evidence="6">
        <text>2 a quinone + NADH + H(+) = 2 a 1,4-benzosemiquinone + NAD(+)</text>
        <dbReference type="Rhea" id="RHEA:65952"/>
        <dbReference type="ChEBI" id="CHEBI:15378"/>
        <dbReference type="ChEBI" id="CHEBI:57540"/>
        <dbReference type="ChEBI" id="CHEBI:57945"/>
        <dbReference type="ChEBI" id="CHEBI:132124"/>
        <dbReference type="ChEBI" id="CHEBI:134225"/>
    </reaction>
</comment>
<accession>A0A1G1TAP4</accession>
<evidence type="ECO:0000259" key="7">
    <source>
        <dbReference type="Pfam" id="PF02525"/>
    </source>
</evidence>
<keyword evidence="4 6" id="KW-0520">NAD</keyword>
<name>A0A1G1TAP4_9BACT</name>
<dbReference type="SUPFAM" id="SSF52218">
    <property type="entry name" value="Flavoproteins"/>
    <property type="match status" value="1"/>
</dbReference>
<feature type="binding site" evidence="6">
    <location>
        <position position="9"/>
    </location>
    <ligand>
        <name>FMN</name>
        <dbReference type="ChEBI" id="CHEBI:58210"/>
    </ligand>
</feature>
<sequence length="198" mass="21177">MQILQIIASAQGANSYSTRLSQGIIDKLRAAHPGSTVVVRNLATHPLPYLEEAHLQAYFTPAEGRSPAQQQAVRHSDEIIAELLAADVLVIGSPFYNFTIAASLKSWLDHLTRANLTFRYTEAGPEGLVTGKKVYVAIASGGVYSQGPAQASDFAAPYLRQILGFLGMTDVTIARAEGVKLPEFQPTALQKGLASVAV</sequence>
<comment type="subunit">
    <text evidence="6">Homodimer.</text>
</comment>
<dbReference type="OrthoDB" id="9805013at2"/>
<evidence type="ECO:0000256" key="5">
    <source>
        <dbReference type="ARBA" id="ARBA00048542"/>
    </source>
</evidence>
<feature type="binding site" evidence="6">
    <location>
        <begin position="15"/>
        <end position="17"/>
    </location>
    <ligand>
        <name>FMN</name>
        <dbReference type="ChEBI" id="CHEBI:58210"/>
    </ligand>
</feature>
<dbReference type="InterPro" id="IPR029039">
    <property type="entry name" value="Flavoprotein-like_sf"/>
</dbReference>
<dbReference type="InterPro" id="IPR003680">
    <property type="entry name" value="Flavodoxin_fold"/>
</dbReference>
<evidence type="ECO:0000256" key="1">
    <source>
        <dbReference type="ARBA" id="ARBA00022630"/>
    </source>
</evidence>
<evidence type="ECO:0000256" key="3">
    <source>
        <dbReference type="ARBA" id="ARBA00023002"/>
    </source>
</evidence>
<dbReference type="EC" id="1.7.1.17" evidence="6"/>
<dbReference type="Gene3D" id="3.40.50.360">
    <property type="match status" value="1"/>
</dbReference>
<keyword evidence="2 6" id="KW-0288">FMN</keyword>
<dbReference type="PANTHER" id="PTHR43741:SF2">
    <property type="entry name" value="FMN-DEPENDENT NADH:QUINONE OXIDOREDUCTASE"/>
    <property type="match status" value="1"/>
</dbReference>
<comment type="catalytic activity">
    <reaction evidence="5">
        <text>N,N-dimethyl-1,4-phenylenediamine + anthranilate + 2 NAD(+) = 2-(4-dimethylaminophenyl)diazenylbenzoate + 2 NADH + 2 H(+)</text>
        <dbReference type="Rhea" id="RHEA:55872"/>
        <dbReference type="ChEBI" id="CHEBI:15378"/>
        <dbReference type="ChEBI" id="CHEBI:15783"/>
        <dbReference type="ChEBI" id="CHEBI:16567"/>
        <dbReference type="ChEBI" id="CHEBI:57540"/>
        <dbReference type="ChEBI" id="CHEBI:57945"/>
        <dbReference type="ChEBI" id="CHEBI:71579"/>
        <dbReference type="EC" id="1.7.1.17"/>
    </reaction>
    <physiologicalReaction direction="right-to-left" evidence="5">
        <dbReference type="Rhea" id="RHEA:55874"/>
    </physiologicalReaction>
</comment>
<protein>
    <recommendedName>
        <fullName evidence="6">FMN dependent NADH:quinone oxidoreductase</fullName>
        <ecNumber evidence="6">1.6.5.-</ecNumber>
    </recommendedName>
    <alternativeName>
        <fullName evidence="6">Azo-dye reductase</fullName>
    </alternativeName>
    <alternativeName>
        <fullName evidence="6">FMN-dependent NADH-azo compound oxidoreductase</fullName>
    </alternativeName>
    <alternativeName>
        <fullName evidence="6">FMN-dependent NADH-azoreductase</fullName>
        <ecNumber evidence="6">1.7.1.17</ecNumber>
    </alternativeName>
</protein>
<dbReference type="PANTHER" id="PTHR43741">
    <property type="entry name" value="FMN-DEPENDENT NADH-AZOREDUCTASE 1"/>
    <property type="match status" value="1"/>
</dbReference>
<keyword evidence="9" id="KW-1185">Reference proteome</keyword>
<evidence type="ECO:0000313" key="9">
    <source>
        <dbReference type="Proteomes" id="UP000177506"/>
    </source>
</evidence>
<keyword evidence="1 6" id="KW-0285">Flavoprotein</keyword>
<dbReference type="InterPro" id="IPR023048">
    <property type="entry name" value="NADH:quinone_OxRdtase_FMN_depd"/>
</dbReference>